<evidence type="ECO:0000313" key="2">
    <source>
        <dbReference type="EMBL" id="CUQ10012.1"/>
    </source>
</evidence>
<proteinExistence type="predicted"/>
<keyword evidence="1" id="KW-1133">Transmembrane helix</keyword>
<keyword evidence="1" id="KW-0812">Transmembrane</keyword>
<feature type="transmembrane region" description="Helical" evidence="1">
    <location>
        <begin position="97"/>
        <end position="114"/>
    </location>
</feature>
<evidence type="ECO:0000256" key="1">
    <source>
        <dbReference type="SAM" id="Phobius"/>
    </source>
</evidence>
<dbReference type="OrthoDB" id="2086629at2"/>
<organism evidence="2 3">
    <name type="scientific">Anaerotruncus colihominis</name>
    <dbReference type="NCBI Taxonomy" id="169435"/>
    <lineage>
        <taxon>Bacteria</taxon>
        <taxon>Bacillati</taxon>
        <taxon>Bacillota</taxon>
        <taxon>Clostridia</taxon>
        <taxon>Eubacteriales</taxon>
        <taxon>Oscillospiraceae</taxon>
        <taxon>Anaerotruncus</taxon>
    </lineage>
</organism>
<evidence type="ECO:0000313" key="3">
    <source>
        <dbReference type="Proteomes" id="UP000095765"/>
    </source>
</evidence>
<dbReference type="Proteomes" id="UP000095765">
    <property type="component" value="Unassembled WGS sequence"/>
</dbReference>
<dbReference type="RefSeq" id="WP_006773350.1">
    <property type="nucleotide sequence ID" value="NZ_CZBE01000026.1"/>
</dbReference>
<dbReference type="GeneID" id="29726049"/>
<gene>
    <name evidence="2" type="ORF">ERS852551_03102</name>
</gene>
<accession>A0A174TJS6</accession>
<feature type="transmembrane region" description="Helical" evidence="1">
    <location>
        <begin position="65"/>
        <end position="91"/>
    </location>
</feature>
<dbReference type="AlphaFoldDB" id="A0A174TJS6"/>
<feature type="transmembrane region" description="Helical" evidence="1">
    <location>
        <begin position="32"/>
        <end position="58"/>
    </location>
</feature>
<name>A0A174TJS6_9FIRM</name>
<feature type="transmembrane region" description="Helical" evidence="1">
    <location>
        <begin position="7"/>
        <end position="26"/>
    </location>
</feature>
<dbReference type="EMBL" id="CZBE01000026">
    <property type="protein sequence ID" value="CUQ10012.1"/>
    <property type="molecule type" value="Genomic_DNA"/>
</dbReference>
<protein>
    <submittedName>
        <fullName evidence="2">Uncharacterized protein</fullName>
    </submittedName>
</protein>
<reference evidence="2 3" key="1">
    <citation type="submission" date="2015-09" db="EMBL/GenBank/DDBJ databases">
        <authorList>
            <consortium name="Pathogen Informatics"/>
        </authorList>
    </citation>
    <scope>NUCLEOTIDE SEQUENCE [LARGE SCALE GENOMIC DNA]</scope>
    <source>
        <strain evidence="2 3">2789STDY5834939</strain>
    </source>
</reference>
<keyword evidence="1" id="KW-0472">Membrane</keyword>
<sequence>MSRITTKILKMIIFLGIFAWYVYSQFQKGGAIFSLEIIGAGLGLASLAYISLSLYGFILDVSKRYLLAFIITVAIALFVSFKIDGIIASIPWLSEDGFVFIIIVLTVLCVVRDVKTIRTISQIQKSSVTQTNSTDERNT</sequence>